<organism evidence="2 3">
    <name type="scientific">Caerostris darwini</name>
    <dbReference type="NCBI Taxonomy" id="1538125"/>
    <lineage>
        <taxon>Eukaryota</taxon>
        <taxon>Metazoa</taxon>
        <taxon>Ecdysozoa</taxon>
        <taxon>Arthropoda</taxon>
        <taxon>Chelicerata</taxon>
        <taxon>Arachnida</taxon>
        <taxon>Araneae</taxon>
        <taxon>Araneomorphae</taxon>
        <taxon>Entelegynae</taxon>
        <taxon>Araneoidea</taxon>
        <taxon>Araneidae</taxon>
        <taxon>Caerostris</taxon>
    </lineage>
</organism>
<accession>A0AAV4SRA2</accession>
<name>A0AAV4SRA2_9ARAC</name>
<dbReference type="AlphaFoldDB" id="A0AAV4SRA2"/>
<evidence type="ECO:0000256" key="1">
    <source>
        <dbReference type="SAM" id="MobiDB-lite"/>
    </source>
</evidence>
<comment type="caution">
    <text evidence="2">The sequence shown here is derived from an EMBL/GenBank/DDBJ whole genome shotgun (WGS) entry which is preliminary data.</text>
</comment>
<evidence type="ECO:0000313" key="3">
    <source>
        <dbReference type="Proteomes" id="UP001054837"/>
    </source>
</evidence>
<reference evidence="2 3" key="1">
    <citation type="submission" date="2021-06" db="EMBL/GenBank/DDBJ databases">
        <title>Caerostris darwini draft genome.</title>
        <authorList>
            <person name="Kono N."/>
            <person name="Arakawa K."/>
        </authorList>
    </citation>
    <scope>NUCLEOTIDE SEQUENCE [LARGE SCALE GENOMIC DNA]</scope>
</reference>
<sequence>MNGIKQVFSRKNKRKSLSPAGYKRIQPPLLPLLQVFSMENPVFGASTFFRVAAAGKEKSRNRFCCRRRSGGVFFVVVLRGMARAAKMKSTLYRAQGEKSFGENAG</sequence>
<gene>
    <name evidence="2" type="ORF">CDAR_189161</name>
</gene>
<dbReference type="Proteomes" id="UP001054837">
    <property type="component" value="Unassembled WGS sequence"/>
</dbReference>
<evidence type="ECO:0008006" key="4">
    <source>
        <dbReference type="Google" id="ProtNLM"/>
    </source>
</evidence>
<feature type="region of interest" description="Disordered" evidence="1">
    <location>
        <begin position="1"/>
        <end position="23"/>
    </location>
</feature>
<dbReference type="EMBL" id="BPLQ01008166">
    <property type="protein sequence ID" value="GIY35411.1"/>
    <property type="molecule type" value="Genomic_DNA"/>
</dbReference>
<evidence type="ECO:0000313" key="2">
    <source>
        <dbReference type="EMBL" id="GIY35411.1"/>
    </source>
</evidence>
<proteinExistence type="predicted"/>
<keyword evidence="3" id="KW-1185">Reference proteome</keyword>
<protein>
    <recommendedName>
        <fullName evidence="4">Ribosomal protein S14</fullName>
    </recommendedName>
</protein>